<protein>
    <recommendedName>
        <fullName evidence="4">Zinc ribbon domain-containing protein</fullName>
    </recommendedName>
</protein>
<dbReference type="OrthoDB" id="5244048at2"/>
<name>A0A2T4UB95_9ACTN</name>
<comment type="caution">
    <text evidence="2">The sequence shown here is derived from an EMBL/GenBank/DDBJ whole genome shotgun (WGS) entry which is preliminary data.</text>
</comment>
<evidence type="ECO:0000256" key="1">
    <source>
        <dbReference type="SAM" id="Phobius"/>
    </source>
</evidence>
<keyword evidence="3" id="KW-1185">Reference proteome</keyword>
<dbReference type="RefSeq" id="WP_107571418.1">
    <property type="nucleotide sequence ID" value="NZ_PYYB01000006.1"/>
</dbReference>
<feature type="transmembrane region" description="Helical" evidence="1">
    <location>
        <begin position="28"/>
        <end position="49"/>
    </location>
</feature>
<keyword evidence="1" id="KW-0472">Membrane</keyword>
<evidence type="ECO:0000313" key="3">
    <source>
        <dbReference type="Proteomes" id="UP000240739"/>
    </source>
</evidence>
<dbReference type="EMBL" id="PYYB01000006">
    <property type="protein sequence ID" value="PTL54143.1"/>
    <property type="molecule type" value="Genomic_DNA"/>
</dbReference>
<evidence type="ECO:0000313" key="2">
    <source>
        <dbReference type="EMBL" id="PTL54143.1"/>
    </source>
</evidence>
<gene>
    <name evidence="2" type="ORF">C7Y72_22280</name>
</gene>
<reference evidence="2 3" key="1">
    <citation type="submission" date="2018-03" db="EMBL/GenBank/DDBJ databases">
        <title>Aquarubrobacter algicola gen. nov., sp. nov., a novel actinobacterium isolated from shallow eutrophic lake during the end of cyanobacterial harmful algal blooms.</title>
        <authorList>
            <person name="Chun S.J."/>
        </authorList>
    </citation>
    <scope>NUCLEOTIDE SEQUENCE [LARGE SCALE GENOMIC DNA]</scope>
    <source>
        <strain evidence="2 3">Seoho-28</strain>
    </source>
</reference>
<keyword evidence="1" id="KW-1133">Transmembrane helix</keyword>
<dbReference type="Proteomes" id="UP000240739">
    <property type="component" value="Unassembled WGS sequence"/>
</dbReference>
<proteinExistence type="predicted"/>
<dbReference type="AlphaFoldDB" id="A0A2T4UB95"/>
<evidence type="ECO:0008006" key="4">
    <source>
        <dbReference type="Google" id="ProtNLM"/>
    </source>
</evidence>
<organism evidence="2 3">
    <name type="scientific">Paraconexibacter algicola</name>
    <dbReference type="NCBI Taxonomy" id="2133960"/>
    <lineage>
        <taxon>Bacteria</taxon>
        <taxon>Bacillati</taxon>
        <taxon>Actinomycetota</taxon>
        <taxon>Thermoleophilia</taxon>
        <taxon>Solirubrobacterales</taxon>
        <taxon>Paraconexibacteraceae</taxon>
        <taxon>Paraconexibacter</taxon>
    </lineage>
</organism>
<sequence>MGGSIYIFLAVAFGIATAVIGRTKGSSVTLWFMIGAIVPGIGLLVAMAYRNDGEEPRRPCPRCGRECMLHDALCVGCGNELDYTTEVSAATR</sequence>
<accession>A0A2T4UB95</accession>
<keyword evidence="1" id="KW-0812">Transmembrane</keyword>